<dbReference type="EMBL" id="LBXO01000068">
    <property type="protein sequence ID" value="KKR31234.1"/>
    <property type="molecule type" value="Genomic_DNA"/>
</dbReference>
<comment type="subcellular location">
    <subcellularLocation>
        <location evidence="1">Secreted</location>
    </subcellularLocation>
</comment>
<accession>A0A0G0PSU3</accession>
<evidence type="ECO:0000256" key="4">
    <source>
        <dbReference type="ARBA" id="ARBA00022837"/>
    </source>
</evidence>
<evidence type="ECO:0000256" key="1">
    <source>
        <dbReference type="ARBA" id="ARBA00004613"/>
    </source>
</evidence>
<dbReference type="PANTHER" id="PTHR37467:SF1">
    <property type="entry name" value="EXPORTED CALCIUM-BINDING GLYCOPROTEIN"/>
    <property type="match status" value="1"/>
</dbReference>
<dbReference type="Pfam" id="PF18884">
    <property type="entry name" value="TSP3_bac"/>
    <property type="match status" value="2"/>
</dbReference>
<keyword evidence="3" id="KW-0732">Signal</keyword>
<evidence type="ECO:0000313" key="5">
    <source>
        <dbReference type="EMBL" id="KKR31234.1"/>
    </source>
</evidence>
<evidence type="ECO:0000313" key="6">
    <source>
        <dbReference type="Proteomes" id="UP000034137"/>
    </source>
</evidence>
<proteinExistence type="predicted"/>
<evidence type="ECO:0000256" key="2">
    <source>
        <dbReference type="ARBA" id="ARBA00022525"/>
    </source>
</evidence>
<dbReference type="AlphaFoldDB" id="A0A0G0PSU3"/>
<dbReference type="Proteomes" id="UP000034137">
    <property type="component" value="Unassembled WGS sequence"/>
</dbReference>
<dbReference type="InterPro" id="IPR053180">
    <property type="entry name" value="Ca-binding_acidic-repeat"/>
</dbReference>
<evidence type="ECO:0000256" key="3">
    <source>
        <dbReference type="ARBA" id="ARBA00022729"/>
    </source>
</evidence>
<organism evidence="5 6">
    <name type="scientific">Candidatus Falkowbacteria bacterium GW2011_GWF2_39_8</name>
    <dbReference type="NCBI Taxonomy" id="1618642"/>
    <lineage>
        <taxon>Bacteria</taxon>
        <taxon>Candidatus Falkowiibacteriota</taxon>
    </lineage>
</organism>
<comment type="caution">
    <text evidence="5">The sequence shown here is derived from an EMBL/GenBank/DDBJ whole genome shotgun (WGS) entry which is preliminary data.</text>
</comment>
<gene>
    <name evidence="5" type="ORF">UT64_C0068G0002</name>
</gene>
<protein>
    <submittedName>
        <fullName evidence="5">S-layer domain protein</fullName>
    </submittedName>
</protein>
<keyword evidence="2" id="KW-0964">Secreted</keyword>
<name>A0A0G0PSU3_9BACT</name>
<dbReference type="InterPro" id="IPR059100">
    <property type="entry name" value="TSP3_bac"/>
</dbReference>
<keyword evidence="4" id="KW-0106">Calcium</keyword>
<sequence>MFIFIFLAVAASFFFNKKNEERRALEEKNIISNNASLKQLQAENSNLTDRRLVEYFKMASINDLEVCENREDVYDCKTSIARINNNRNYCHSENNEEIESQCLKMMIKMNSYPELKKCEVFEDDKYFNCLLNVFVVYAKDDCPSLLDEYSKAECNDVFNYLEIYQKYDMNLCSQISSEKIKKYCFAKILPLSQVRVGKKSLAENEEFAIDADKDGLSDSDEIAIYKTYPNNPDTDGDGYSDGEEVKNGFNPLGLGKLIQ</sequence>
<dbReference type="PANTHER" id="PTHR37467">
    <property type="entry name" value="EXPORTED CALCIUM-BINDING GLYCOPROTEIN-RELATED"/>
    <property type="match status" value="1"/>
</dbReference>
<reference evidence="5 6" key="1">
    <citation type="journal article" date="2015" name="Nature">
        <title>rRNA introns, odd ribosomes, and small enigmatic genomes across a large radiation of phyla.</title>
        <authorList>
            <person name="Brown C.T."/>
            <person name="Hug L.A."/>
            <person name="Thomas B.C."/>
            <person name="Sharon I."/>
            <person name="Castelle C.J."/>
            <person name="Singh A."/>
            <person name="Wilkins M.J."/>
            <person name="Williams K.H."/>
            <person name="Banfield J.F."/>
        </authorList>
    </citation>
    <scope>NUCLEOTIDE SEQUENCE [LARGE SCALE GENOMIC DNA]</scope>
</reference>